<evidence type="ECO:0000313" key="1">
    <source>
        <dbReference type="EMBL" id="KAG8654751.1"/>
    </source>
</evidence>
<name>A0ACB7HRG5_MANES</name>
<evidence type="ECO:0000313" key="2">
    <source>
        <dbReference type="Proteomes" id="UP000091857"/>
    </source>
</evidence>
<keyword evidence="2" id="KW-1185">Reference proteome</keyword>
<sequence length="92" mass="10444">MRWLNVAKGATGSVNFTEEQLKKIFMQFDENRDNLLSKDEIKKAFNYLGAMIPEFRASRGIKKADTNGDGMVDLSELNDLISYAFKLGYSVK</sequence>
<dbReference type="EMBL" id="CM004391">
    <property type="protein sequence ID" value="KAG8654751.1"/>
    <property type="molecule type" value="Genomic_DNA"/>
</dbReference>
<proteinExistence type="predicted"/>
<gene>
    <name evidence="1" type="ORF">MANES_05G172801v8</name>
</gene>
<comment type="caution">
    <text evidence="1">The sequence shown here is derived from an EMBL/GenBank/DDBJ whole genome shotgun (WGS) entry which is preliminary data.</text>
</comment>
<dbReference type="Proteomes" id="UP000091857">
    <property type="component" value="Chromosome 5"/>
</dbReference>
<accession>A0ACB7HRG5</accession>
<reference evidence="2" key="1">
    <citation type="journal article" date="2016" name="Nat. Biotechnol.">
        <title>Sequencing wild and cultivated cassava and related species reveals extensive interspecific hybridization and genetic diversity.</title>
        <authorList>
            <person name="Bredeson J.V."/>
            <person name="Lyons J.B."/>
            <person name="Prochnik S.E."/>
            <person name="Wu G.A."/>
            <person name="Ha C.M."/>
            <person name="Edsinger-Gonzales E."/>
            <person name="Grimwood J."/>
            <person name="Schmutz J."/>
            <person name="Rabbi I.Y."/>
            <person name="Egesi C."/>
            <person name="Nauluvula P."/>
            <person name="Lebot V."/>
            <person name="Ndunguru J."/>
            <person name="Mkamilo G."/>
            <person name="Bart R.S."/>
            <person name="Setter T.L."/>
            <person name="Gleadow R.M."/>
            <person name="Kulakow P."/>
            <person name="Ferguson M.E."/>
            <person name="Rounsley S."/>
            <person name="Rokhsar D.S."/>
        </authorList>
    </citation>
    <scope>NUCLEOTIDE SEQUENCE [LARGE SCALE GENOMIC DNA]</scope>
    <source>
        <strain evidence="2">cv. AM560-2</strain>
    </source>
</reference>
<protein>
    <submittedName>
        <fullName evidence="1">Uncharacterized protein</fullName>
    </submittedName>
</protein>
<organism evidence="1 2">
    <name type="scientific">Manihot esculenta</name>
    <name type="common">Cassava</name>
    <name type="synonym">Jatropha manihot</name>
    <dbReference type="NCBI Taxonomy" id="3983"/>
    <lineage>
        <taxon>Eukaryota</taxon>
        <taxon>Viridiplantae</taxon>
        <taxon>Streptophyta</taxon>
        <taxon>Embryophyta</taxon>
        <taxon>Tracheophyta</taxon>
        <taxon>Spermatophyta</taxon>
        <taxon>Magnoliopsida</taxon>
        <taxon>eudicotyledons</taxon>
        <taxon>Gunneridae</taxon>
        <taxon>Pentapetalae</taxon>
        <taxon>rosids</taxon>
        <taxon>fabids</taxon>
        <taxon>Malpighiales</taxon>
        <taxon>Euphorbiaceae</taxon>
        <taxon>Crotonoideae</taxon>
        <taxon>Manihoteae</taxon>
        <taxon>Manihot</taxon>
    </lineage>
</organism>